<protein>
    <recommendedName>
        <fullName evidence="3">LytR/CpsA/Psr regulator C-terminal domain-containing protein</fullName>
    </recommendedName>
</protein>
<keyword evidence="2" id="KW-0472">Membrane</keyword>
<dbReference type="Pfam" id="PF13399">
    <property type="entry name" value="LytR_C"/>
    <property type="match status" value="1"/>
</dbReference>
<evidence type="ECO:0000313" key="4">
    <source>
        <dbReference type="EMBL" id="EYT49654.1"/>
    </source>
</evidence>
<dbReference type="STRING" id="1249481.D641_0107440"/>
<reference evidence="4 5" key="1">
    <citation type="journal article" date="2013" name="Genome Announc.">
        <title>Draft genome sequence of an Actinobacterium, Brachybacterium muris strain UCD-AY4.</title>
        <authorList>
            <person name="Lo J.R."/>
            <person name="Lang J.M."/>
            <person name="Darling A.E."/>
            <person name="Eisen J.A."/>
            <person name="Coil D.A."/>
        </authorList>
    </citation>
    <scope>NUCLEOTIDE SEQUENCE [LARGE SCALE GENOMIC DNA]</scope>
    <source>
        <strain evidence="4 5">UCD-AY4</strain>
    </source>
</reference>
<organism evidence="4 5">
    <name type="scientific">Brachybacterium muris UCD-AY4</name>
    <dbReference type="NCBI Taxonomy" id="1249481"/>
    <lineage>
        <taxon>Bacteria</taxon>
        <taxon>Bacillati</taxon>
        <taxon>Actinomycetota</taxon>
        <taxon>Actinomycetes</taxon>
        <taxon>Micrococcales</taxon>
        <taxon>Dermabacteraceae</taxon>
        <taxon>Brachybacterium</taxon>
    </lineage>
</organism>
<dbReference type="OrthoDB" id="5147502at2"/>
<dbReference type="EMBL" id="AORC01000008">
    <property type="protein sequence ID" value="EYT49654.1"/>
    <property type="molecule type" value="Genomic_DNA"/>
</dbReference>
<sequence length="204" mass="21769">MADTQYPYPPDRFDDEADAATFHGAHRAEEPFWRQNLIYLVIIAAAFVTLLVLLFLIGGMGRDGDDRASDPTSPAASETTEEAPAEEESSEGQEEEAPAPEPDRSIPVMVINAGGINGMAGAWRDSLEGSGWEQVSIGTADNVQQEPVVFYRDEADADTAQALAQEVGAGEARRSDEYESRITFVAVTEPGSGDEGGEGEGDEG</sequence>
<gene>
    <name evidence="4" type="ORF">D641_0107440</name>
</gene>
<dbReference type="HOGENOM" id="CLU_1270580_0_0_11"/>
<dbReference type="AlphaFoldDB" id="A0A022KYQ4"/>
<feature type="domain" description="LytR/CpsA/Psr regulator C-terminal" evidence="3">
    <location>
        <begin position="106"/>
        <end position="183"/>
    </location>
</feature>
<keyword evidence="5" id="KW-1185">Reference proteome</keyword>
<accession>A0A022KYQ4</accession>
<feature type="region of interest" description="Disordered" evidence="1">
    <location>
        <begin position="64"/>
        <end position="106"/>
    </location>
</feature>
<dbReference type="RefSeq" id="WP_017825017.1">
    <property type="nucleotide sequence ID" value="NZ_KB403093.1"/>
</dbReference>
<evidence type="ECO:0000313" key="5">
    <source>
        <dbReference type="Proteomes" id="UP000019754"/>
    </source>
</evidence>
<dbReference type="InterPro" id="IPR027381">
    <property type="entry name" value="LytR/CpsA/Psr_C"/>
</dbReference>
<evidence type="ECO:0000256" key="1">
    <source>
        <dbReference type="SAM" id="MobiDB-lite"/>
    </source>
</evidence>
<dbReference type="Gene3D" id="3.30.70.2390">
    <property type="match status" value="1"/>
</dbReference>
<comment type="caution">
    <text evidence="4">The sequence shown here is derived from an EMBL/GenBank/DDBJ whole genome shotgun (WGS) entry which is preliminary data.</text>
</comment>
<keyword evidence="2" id="KW-1133">Transmembrane helix</keyword>
<feature type="transmembrane region" description="Helical" evidence="2">
    <location>
        <begin position="37"/>
        <end position="57"/>
    </location>
</feature>
<evidence type="ECO:0000259" key="3">
    <source>
        <dbReference type="Pfam" id="PF13399"/>
    </source>
</evidence>
<keyword evidence="2" id="KW-0812">Transmembrane</keyword>
<proteinExistence type="predicted"/>
<evidence type="ECO:0000256" key="2">
    <source>
        <dbReference type="SAM" id="Phobius"/>
    </source>
</evidence>
<dbReference type="Proteomes" id="UP000019754">
    <property type="component" value="Unassembled WGS sequence"/>
</dbReference>
<feature type="compositionally biased region" description="Acidic residues" evidence="1">
    <location>
        <begin position="79"/>
        <end position="98"/>
    </location>
</feature>
<name>A0A022KYQ4_9MICO</name>